<keyword evidence="2" id="KW-1185">Reference proteome</keyword>
<reference evidence="2" key="1">
    <citation type="journal article" date="2025" name="Aquaculture">
        <title>Assessment of the bioflocculant production and safety properties of Metabacillus hrfriensis sp. nov. based on phenotypic and whole-genome sequencing analysis.</title>
        <authorList>
            <person name="Zhang R."/>
            <person name="Zhao Z."/>
            <person name="Luo L."/>
            <person name="Wang S."/>
            <person name="Guo K."/>
            <person name="Xu W."/>
        </authorList>
    </citation>
    <scope>NUCLEOTIDE SEQUENCE [LARGE SCALE GENOMIC DNA]</scope>
    <source>
        <strain evidence="2">CT-WN-B3</strain>
    </source>
</reference>
<gene>
    <name evidence="1" type="ORF">QLQ22_22525</name>
</gene>
<proteinExistence type="predicted"/>
<name>A0ACD4RA69_9BACI</name>
<accession>A0ACD4RA69</accession>
<protein>
    <submittedName>
        <fullName evidence="1">Uncharacterized protein</fullName>
    </submittedName>
</protein>
<evidence type="ECO:0000313" key="2">
    <source>
        <dbReference type="Proteomes" id="UP001226091"/>
    </source>
</evidence>
<organism evidence="1 2">
    <name type="scientific">Metabacillus hrfriensis</name>
    <dbReference type="NCBI Taxonomy" id="3048891"/>
    <lineage>
        <taxon>Bacteria</taxon>
        <taxon>Bacillati</taxon>
        <taxon>Bacillota</taxon>
        <taxon>Bacilli</taxon>
        <taxon>Bacillales</taxon>
        <taxon>Bacillaceae</taxon>
        <taxon>Metabacillus</taxon>
    </lineage>
</organism>
<dbReference type="EMBL" id="CP126116">
    <property type="protein sequence ID" value="WHZ57388.1"/>
    <property type="molecule type" value="Genomic_DNA"/>
</dbReference>
<evidence type="ECO:0000313" key="1">
    <source>
        <dbReference type="EMBL" id="WHZ57388.1"/>
    </source>
</evidence>
<dbReference type="Proteomes" id="UP001226091">
    <property type="component" value="Chromosome"/>
</dbReference>
<sequence>MERNSYFNKKFFVSLLSILISILILPFALGIENLGMNFSDYLSAAMIFSIFATPYMVFFGVSVNVLAGYLIKKLSRYKILTNFFIHTIPALIISLMLFADAPGFIGLTVLVASIFFVVDTLIIYEVNQPYKKVLVCFVPLIIYILLLIPGIIGHIENAKIQQAGTPSVELTVNKKTATLIPSSCWDSGGSEGCTGDTEPYFLPTDDVGIVEFQVDDKANVHINLKDNDQTYEIEVYYLKEEKTKKITAKKNSFALPKDIQEQVVKVNVRMKNTQMLSFSLGIRNGNNAHGE</sequence>